<evidence type="ECO:0000256" key="17">
    <source>
        <dbReference type="ARBA" id="ARBA00023014"/>
    </source>
</evidence>
<evidence type="ECO:0000313" key="31">
    <source>
        <dbReference type="EMBL" id="OPX43117.1"/>
    </source>
</evidence>
<keyword evidence="14" id="KW-0521">NADP</keyword>
<dbReference type="Gene3D" id="3.30.70.20">
    <property type="match status" value="1"/>
</dbReference>
<evidence type="ECO:0000256" key="4">
    <source>
        <dbReference type="ARBA" id="ARBA00004715"/>
    </source>
</evidence>
<dbReference type="EMBL" id="MZGX01000021">
    <property type="protein sequence ID" value="OPX43117.1"/>
    <property type="molecule type" value="Genomic_DNA"/>
</dbReference>
<comment type="catalytic activity">
    <reaction evidence="26">
        <text>(S)-dihydroorotate + NAD(+) = orotate + NADH + H(+)</text>
        <dbReference type="Rhea" id="RHEA:13513"/>
        <dbReference type="ChEBI" id="CHEBI:15378"/>
        <dbReference type="ChEBI" id="CHEBI:30839"/>
        <dbReference type="ChEBI" id="CHEBI:30864"/>
        <dbReference type="ChEBI" id="CHEBI:57540"/>
        <dbReference type="ChEBI" id="CHEBI:57945"/>
        <dbReference type="EC" id="1.3.1.14"/>
    </reaction>
</comment>
<dbReference type="InterPro" id="IPR028261">
    <property type="entry name" value="DPD_II"/>
</dbReference>
<dbReference type="InterPro" id="IPR005720">
    <property type="entry name" value="Dihydroorotate_DH_cat"/>
</dbReference>
<keyword evidence="13" id="KW-0274">FAD</keyword>
<comment type="pathway">
    <text evidence="19">Amino-acid biosynthesis.</text>
</comment>
<evidence type="ECO:0000259" key="30">
    <source>
        <dbReference type="PROSITE" id="PS51379"/>
    </source>
</evidence>
<comment type="cofactor">
    <cofactor evidence="1">
        <name>FMN</name>
        <dbReference type="ChEBI" id="CHEBI:58210"/>
    </cofactor>
</comment>
<dbReference type="RefSeq" id="WP_080065495.1">
    <property type="nucleotide sequence ID" value="NZ_MZGX01000021.1"/>
</dbReference>
<dbReference type="InterPro" id="IPR009051">
    <property type="entry name" value="Helical_ferredxn"/>
</dbReference>
<keyword evidence="10" id="KW-0288">FMN</keyword>
<sequence>MHSSEKIKLNSITVVEEAARCLLCHDAPCTAACDGGEDPARMIRALRFENIKGAAARTASLKCEPAGEEENTAEARCEAACIRTDSPVKISAIKRYLAESEELGSAIPKADLSIEFCGVKCENPFFLSSSVVASNYEMCAKALEMGWAGVVFKTVGVLRPREVSPRFDTIGKEGTPFIGFRNLEQIAEHPLEENLMWMKQLKENYPEKILIASIMGQTDEEWTFLARAVTHAGADIIECNFSCPHMSGENLGADVGQNPELVKHYTRCVREGTQLPILAKMTPNLGNMEIPAVAAVEGGADGIAAINTIKSITGIDLSSLAATPSVSGKSSVSGYSGKAVKPIALRFIHDMAVHKALAGIPLSGMGGIETWRDALEFILLGCSNIQVTTAVMQYGYRIIDDLIEGLSFFMTENGYKSVEELVGKALVQMVPADLLDRATVVYPRFDREKCIGCGRCYLSCYDAGHQAVLWEGDKRQPVLSAKKCVGCHLCLHVCPNGAITPGKRINKPVS</sequence>
<dbReference type="EC" id="1.3.1.1" evidence="29"/>
<evidence type="ECO:0000256" key="29">
    <source>
        <dbReference type="ARBA" id="ARBA00049728"/>
    </source>
</evidence>
<dbReference type="NCBIfam" id="NF006183">
    <property type="entry name" value="PRK08318.1"/>
    <property type="match status" value="1"/>
</dbReference>
<proteinExistence type="inferred from homology"/>
<evidence type="ECO:0000256" key="20">
    <source>
        <dbReference type="ARBA" id="ARBA00029718"/>
    </source>
</evidence>
<evidence type="ECO:0000256" key="9">
    <source>
        <dbReference type="ARBA" id="ARBA00022630"/>
    </source>
</evidence>
<dbReference type="PANTHER" id="PTHR43073:SF2">
    <property type="entry name" value="DIHYDROPYRIMIDINE DEHYDROGENASE [NADP(+)]"/>
    <property type="match status" value="1"/>
</dbReference>
<evidence type="ECO:0000256" key="6">
    <source>
        <dbReference type="ARBA" id="ARBA00010804"/>
    </source>
</evidence>
<evidence type="ECO:0000256" key="19">
    <source>
        <dbReference type="ARBA" id="ARBA00029440"/>
    </source>
</evidence>
<comment type="subunit">
    <text evidence="28">Heterotetramer of 2 PreA and 2 PreT subunits.</text>
</comment>
<accession>A0A1V4SIN8</accession>
<evidence type="ECO:0000256" key="8">
    <source>
        <dbReference type="ARBA" id="ARBA00018101"/>
    </source>
</evidence>
<dbReference type="InterPro" id="IPR013785">
    <property type="entry name" value="Aldolase_TIM"/>
</dbReference>
<dbReference type="PROSITE" id="PS51379">
    <property type="entry name" value="4FE4S_FER_2"/>
    <property type="match status" value="2"/>
</dbReference>
<comment type="caution">
    <text evidence="31">The sequence shown here is derived from an EMBL/GenBank/DDBJ whole genome shotgun (WGS) entry which is preliminary data.</text>
</comment>
<dbReference type="EC" id="1.3.1.14" evidence="7"/>
<evidence type="ECO:0000256" key="2">
    <source>
        <dbReference type="ARBA" id="ARBA00001974"/>
    </source>
</evidence>
<feature type="domain" description="4Fe-4S ferredoxin-type" evidence="30">
    <location>
        <begin position="475"/>
        <end position="504"/>
    </location>
</feature>
<dbReference type="Proteomes" id="UP000191554">
    <property type="component" value="Unassembled WGS sequence"/>
</dbReference>
<gene>
    <name evidence="31" type="primary">preA</name>
    <name evidence="31" type="ORF">CLHUN_30590</name>
</gene>
<keyword evidence="12" id="KW-0547">Nucleotide-binding</keyword>
<dbReference type="AlphaFoldDB" id="A0A1V4SIN8"/>
<evidence type="ECO:0000256" key="16">
    <source>
        <dbReference type="ARBA" id="ARBA00023004"/>
    </source>
</evidence>
<comment type="similarity">
    <text evidence="5">Belongs to the dihydroorotate dehydrogenase family. Type 1 subfamily.</text>
</comment>
<dbReference type="OrthoDB" id="9794954at2"/>
<feature type="domain" description="4Fe-4S ferredoxin-type" evidence="30">
    <location>
        <begin position="441"/>
        <end position="473"/>
    </location>
</feature>
<keyword evidence="18" id="KW-0520">NAD</keyword>
<evidence type="ECO:0000256" key="23">
    <source>
        <dbReference type="ARBA" id="ARBA00032722"/>
    </source>
</evidence>
<evidence type="ECO:0000256" key="26">
    <source>
        <dbReference type="ARBA" id="ARBA00048996"/>
    </source>
</evidence>
<dbReference type="PROSITE" id="PS00198">
    <property type="entry name" value="4FE4S_FER_1"/>
    <property type="match status" value="1"/>
</dbReference>
<comment type="function">
    <text evidence="3">Catalyzes the conversion of dihydroorotate to orotate with NAD(+) as electron acceptor.</text>
</comment>
<evidence type="ECO:0000256" key="18">
    <source>
        <dbReference type="ARBA" id="ARBA00023027"/>
    </source>
</evidence>
<keyword evidence="16" id="KW-0408">Iron</keyword>
<name>A0A1V4SIN8_RUMHU</name>
<dbReference type="FunFam" id="3.20.20.70:FF:000027">
    <property type="entry name" value="Dihydropyrimidine dehydrogenase [NADP(+)]"/>
    <property type="match status" value="1"/>
</dbReference>
<dbReference type="Pfam" id="PF14697">
    <property type="entry name" value="Fer4_21"/>
    <property type="match status" value="1"/>
</dbReference>
<evidence type="ECO:0000256" key="7">
    <source>
        <dbReference type="ARBA" id="ARBA00012061"/>
    </source>
</evidence>
<dbReference type="InterPro" id="IPR017896">
    <property type="entry name" value="4Fe4S_Fe-S-bd"/>
</dbReference>
<evidence type="ECO:0000256" key="3">
    <source>
        <dbReference type="ARBA" id="ARBA00003616"/>
    </source>
</evidence>
<evidence type="ECO:0000256" key="14">
    <source>
        <dbReference type="ARBA" id="ARBA00022857"/>
    </source>
</evidence>
<reference evidence="31 32" key="1">
    <citation type="submission" date="2017-03" db="EMBL/GenBank/DDBJ databases">
        <title>Genome sequence of Clostridium hungatei DSM 14427.</title>
        <authorList>
            <person name="Poehlein A."/>
            <person name="Daniel R."/>
        </authorList>
    </citation>
    <scope>NUCLEOTIDE SEQUENCE [LARGE SCALE GENOMIC DNA]</scope>
    <source>
        <strain evidence="31 32">DSM 14427</strain>
    </source>
</reference>
<evidence type="ECO:0000256" key="12">
    <source>
        <dbReference type="ARBA" id="ARBA00022741"/>
    </source>
</evidence>
<dbReference type="PANTHER" id="PTHR43073">
    <property type="entry name" value="DIHYDROPYRIMIDINE DEHYDROGENASE [NADP(+)]"/>
    <property type="match status" value="1"/>
</dbReference>
<dbReference type="InterPro" id="IPR017900">
    <property type="entry name" value="4Fe4S_Fe_S_CS"/>
</dbReference>
<dbReference type="SUPFAM" id="SSF46548">
    <property type="entry name" value="alpha-helical ferredoxin"/>
    <property type="match status" value="1"/>
</dbReference>
<keyword evidence="32" id="KW-1185">Reference proteome</keyword>
<keyword evidence="17" id="KW-0411">Iron-sulfur</keyword>
<evidence type="ECO:0000256" key="21">
    <source>
        <dbReference type="ARBA" id="ARBA00030119"/>
    </source>
</evidence>
<evidence type="ECO:0000256" key="22">
    <source>
        <dbReference type="ARBA" id="ARBA00032046"/>
    </source>
</evidence>
<comment type="cofactor">
    <cofactor evidence="2">
        <name>FAD</name>
        <dbReference type="ChEBI" id="CHEBI:57692"/>
    </cofactor>
</comment>
<evidence type="ECO:0000256" key="27">
    <source>
        <dbReference type="ARBA" id="ARBA00049578"/>
    </source>
</evidence>
<dbReference type="GO" id="GO:0005737">
    <property type="term" value="C:cytoplasm"/>
    <property type="evidence" value="ECO:0007669"/>
    <property type="project" value="InterPro"/>
</dbReference>
<dbReference type="GO" id="GO:0000166">
    <property type="term" value="F:nucleotide binding"/>
    <property type="evidence" value="ECO:0007669"/>
    <property type="project" value="UniProtKB-KW"/>
</dbReference>
<evidence type="ECO:0000256" key="1">
    <source>
        <dbReference type="ARBA" id="ARBA00001917"/>
    </source>
</evidence>
<evidence type="ECO:0000256" key="10">
    <source>
        <dbReference type="ARBA" id="ARBA00022643"/>
    </source>
</evidence>
<dbReference type="STRING" id="48256.CLHUN_30590"/>
<dbReference type="GO" id="GO:0046872">
    <property type="term" value="F:metal ion binding"/>
    <property type="evidence" value="ECO:0007669"/>
    <property type="project" value="UniProtKB-KW"/>
</dbReference>
<keyword evidence="9" id="KW-0285">Flavoprotein</keyword>
<dbReference type="GO" id="GO:0004589">
    <property type="term" value="F:dihydroorotate dehydrogenase (NAD+) activity"/>
    <property type="evidence" value="ECO:0007669"/>
    <property type="project" value="UniProtKB-EC"/>
</dbReference>
<dbReference type="Gene3D" id="3.20.20.70">
    <property type="entry name" value="Aldolase class I"/>
    <property type="match status" value="1"/>
</dbReference>
<comment type="catalytic activity">
    <reaction evidence="25">
        <text>5,6-dihydrouracil + NAD(+) = uracil + NADH + H(+)</text>
        <dbReference type="Rhea" id="RHEA:20189"/>
        <dbReference type="ChEBI" id="CHEBI:15378"/>
        <dbReference type="ChEBI" id="CHEBI:15901"/>
        <dbReference type="ChEBI" id="CHEBI:17568"/>
        <dbReference type="ChEBI" id="CHEBI:57540"/>
        <dbReference type="ChEBI" id="CHEBI:57945"/>
        <dbReference type="EC" id="1.3.1.1"/>
    </reaction>
</comment>
<dbReference type="Pfam" id="PF14691">
    <property type="entry name" value="Fer4_20"/>
    <property type="match status" value="1"/>
</dbReference>
<dbReference type="SUPFAM" id="SSF51395">
    <property type="entry name" value="FMN-linked oxidoreductases"/>
    <property type="match status" value="1"/>
</dbReference>
<organism evidence="31 32">
    <name type="scientific">Ruminiclostridium hungatei</name>
    <name type="common">Clostridium hungatei</name>
    <dbReference type="NCBI Taxonomy" id="48256"/>
    <lineage>
        <taxon>Bacteria</taxon>
        <taxon>Bacillati</taxon>
        <taxon>Bacillota</taxon>
        <taxon>Clostridia</taxon>
        <taxon>Eubacteriales</taxon>
        <taxon>Oscillospiraceae</taxon>
        <taxon>Ruminiclostridium</taxon>
    </lineage>
</organism>
<dbReference type="GO" id="GO:0051536">
    <property type="term" value="F:iron-sulfur cluster binding"/>
    <property type="evidence" value="ECO:0007669"/>
    <property type="project" value="UniProtKB-KW"/>
</dbReference>
<evidence type="ECO:0000313" key="32">
    <source>
        <dbReference type="Proteomes" id="UP000191554"/>
    </source>
</evidence>
<protein>
    <recommendedName>
        <fullName evidence="8">Dihydroorotate dehydrogenase B (NAD(+)), catalytic subunit</fullName>
        <ecNumber evidence="29">1.3.1.1</ecNumber>
        <ecNumber evidence="7">1.3.1.14</ecNumber>
    </recommendedName>
    <alternativeName>
        <fullName evidence="20">Dihydroorotate oxidase B</fullName>
    </alternativeName>
    <alternativeName>
        <fullName evidence="23">Dihydrothymine dehydrogenase</fullName>
    </alternativeName>
    <alternativeName>
        <fullName evidence="21">Dihydrouracil dehydrogenase</fullName>
    </alternativeName>
    <alternativeName>
        <fullName evidence="22">Orotate reductase (NADH)</fullName>
    </alternativeName>
</protein>
<comment type="pathway">
    <text evidence="4">Pyrimidine metabolism; UMP biosynthesis via de novo pathway; orotate from (S)-dihydroorotate (NAD(+) route): step 1/1.</text>
</comment>
<comment type="function">
    <text evidence="27">Involved in pyrimidine base degradation. Catalyzes physiologically the reduction of uracil to 5,6-dihydrouracil (DHU) by using NADH as a specific cosubstrate. It also catalyzes the reverse reaction and the reduction of thymine to 5,6-dihydrothymine (DHT).</text>
</comment>
<evidence type="ECO:0000256" key="28">
    <source>
        <dbReference type="ARBA" id="ARBA00049714"/>
    </source>
</evidence>
<evidence type="ECO:0000256" key="24">
    <source>
        <dbReference type="ARBA" id="ARBA00047685"/>
    </source>
</evidence>
<keyword evidence="11" id="KW-0479">Metal-binding</keyword>
<evidence type="ECO:0000256" key="15">
    <source>
        <dbReference type="ARBA" id="ARBA00023002"/>
    </source>
</evidence>
<keyword evidence="15 31" id="KW-0560">Oxidoreductase</keyword>
<dbReference type="GO" id="GO:0004159">
    <property type="term" value="F:dihydropyrimidine dehydrogenase (NAD+) activity"/>
    <property type="evidence" value="ECO:0007669"/>
    <property type="project" value="UniProtKB-EC"/>
</dbReference>
<evidence type="ECO:0000256" key="25">
    <source>
        <dbReference type="ARBA" id="ARBA00048792"/>
    </source>
</evidence>
<dbReference type="Gene3D" id="1.10.1060.10">
    <property type="entry name" value="Alpha-helical ferredoxin"/>
    <property type="match status" value="1"/>
</dbReference>
<evidence type="ECO:0000256" key="11">
    <source>
        <dbReference type="ARBA" id="ARBA00022723"/>
    </source>
</evidence>
<dbReference type="Pfam" id="PF01180">
    <property type="entry name" value="DHO_dh"/>
    <property type="match status" value="1"/>
</dbReference>
<evidence type="ECO:0000256" key="5">
    <source>
        <dbReference type="ARBA" id="ARBA00008008"/>
    </source>
</evidence>
<comment type="catalytic activity">
    <reaction evidence="24">
        <text>5,6-dihydrothymine + NAD(+) = thymine + NADH + H(+)</text>
        <dbReference type="Rhea" id="RHEA:28791"/>
        <dbReference type="ChEBI" id="CHEBI:15378"/>
        <dbReference type="ChEBI" id="CHEBI:17821"/>
        <dbReference type="ChEBI" id="CHEBI:27468"/>
        <dbReference type="ChEBI" id="CHEBI:57540"/>
        <dbReference type="ChEBI" id="CHEBI:57945"/>
        <dbReference type="EC" id="1.3.1.1"/>
    </reaction>
</comment>
<dbReference type="SUPFAM" id="SSF54862">
    <property type="entry name" value="4Fe-4S ferredoxins"/>
    <property type="match status" value="1"/>
</dbReference>
<evidence type="ECO:0000256" key="13">
    <source>
        <dbReference type="ARBA" id="ARBA00022827"/>
    </source>
</evidence>
<comment type="similarity">
    <text evidence="6">Belongs to the dihydropyrimidine dehydrogenase family.</text>
</comment>